<dbReference type="Pfam" id="PF01470">
    <property type="entry name" value="Peptidase_C15"/>
    <property type="match status" value="1"/>
</dbReference>
<dbReference type="AlphaFoldDB" id="A0A8E5JTP2"/>
<dbReference type="InterPro" id="IPR016125">
    <property type="entry name" value="Peptidase_C15-like"/>
</dbReference>
<dbReference type="InterPro" id="IPR000816">
    <property type="entry name" value="Peptidase_C15"/>
</dbReference>
<dbReference type="Gene3D" id="3.40.630.20">
    <property type="entry name" value="Peptidase C15, pyroglutamyl peptidase I-like"/>
    <property type="match status" value="1"/>
</dbReference>
<evidence type="ECO:0000256" key="4">
    <source>
        <dbReference type="ARBA" id="ARBA00022801"/>
    </source>
</evidence>
<keyword evidence="5" id="KW-0788">Thiol protease</keyword>
<dbReference type="InterPro" id="IPR036440">
    <property type="entry name" value="Peptidase_C15-like_sf"/>
</dbReference>
<dbReference type="PANTHER" id="PTHR23402:SF1">
    <property type="entry name" value="PYROGLUTAMYL-PEPTIDASE I"/>
    <property type="match status" value="1"/>
</dbReference>
<dbReference type="PANTHER" id="PTHR23402">
    <property type="entry name" value="PROTEASE FAMILY C15 PYROGLUTAMYL-PEPTIDASE I-RELATED"/>
    <property type="match status" value="1"/>
</dbReference>
<dbReference type="SUPFAM" id="SSF53182">
    <property type="entry name" value="Pyrrolidone carboxyl peptidase (pyroglutamate aminopeptidase)"/>
    <property type="match status" value="1"/>
</dbReference>
<evidence type="ECO:0000256" key="1">
    <source>
        <dbReference type="ARBA" id="ARBA00006641"/>
    </source>
</evidence>
<dbReference type="GO" id="GO:0006508">
    <property type="term" value="P:proteolysis"/>
    <property type="evidence" value="ECO:0007669"/>
    <property type="project" value="UniProtKB-KW"/>
</dbReference>
<protein>
    <submittedName>
        <fullName evidence="6">Pyroglutamyl-peptidase 1</fullName>
    </submittedName>
</protein>
<proteinExistence type="evidence at transcript level"/>
<dbReference type="OrthoDB" id="407146at2759"/>
<evidence type="ECO:0000256" key="2">
    <source>
        <dbReference type="ARBA" id="ARBA00022490"/>
    </source>
</evidence>
<comment type="similarity">
    <text evidence="1">Belongs to the peptidase C15 family.</text>
</comment>
<evidence type="ECO:0000313" key="6">
    <source>
        <dbReference type="EMBL" id="QVD39563.1"/>
    </source>
</evidence>
<organism evidence="6">
    <name type="scientific">Schistocerca gregaria</name>
    <name type="common">Desert locust</name>
    <name type="synonym">Gryllus gregarius</name>
    <dbReference type="NCBI Taxonomy" id="7010"/>
    <lineage>
        <taxon>Eukaryota</taxon>
        <taxon>Metazoa</taxon>
        <taxon>Ecdysozoa</taxon>
        <taxon>Arthropoda</taxon>
        <taxon>Hexapoda</taxon>
        <taxon>Insecta</taxon>
        <taxon>Pterygota</taxon>
        <taxon>Neoptera</taxon>
        <taxon>Polyneoptera</taxon>
        <taxon>Orthoptera</taxon>
        <taxon>Caelifera</taxon>
        <taxon>Acrididea</taxon>
        <taxon>Acridomorpha</taxon>
        <taxon>Acridoidea</taxon>
        <taxon>Acrididae</taxon>
        <taxon>Cyrtacanthacridinae</taxon>
        <taxon>Schistocerca</taxon>
    </lineage>
</organism>
<keyword evidence="2" id="KW-0963">Cytoplasm</keyword>
<keyword evidence="3" id="KW-0645">Protease</keyword>
<reference evidence="6" key="1">
    <citation type="journal article" date="2021" name="J. Neurophysiol.">
        <title>Gene transcription changes in a locust model of noise-induced deafness.</title>
        <authorList>
            <person name="French A.S."/>
            <person name="Warren B."/>
        </authorList>
    </citation>
    <scope>NUCLEOTIDE SEQUENCE</scope>
</reference>
<dbReference type="CDD" id="cd00501">
    <property type="entry name" value="Peptidase_C15"/>
    <property type="match status" value="1"/>
</dbReference>
<evidence type="ECO:0000256" key="5">
    <source>
        <dbReference type="ARBA" id="ARBA00022807"/>
    </source>
</evidence>
<dbReference type="GO" id="GO:0016920">
    <property type="term" value="F:pyroglutamyl-peptidase activity"/>
    <property type="evidence" value="ECO:0007669"/>
    <property type="project" value="InterPro"/>
</dbReference>
<dbReference type="FunFam" id="3.40.630.20:FF:000008">
    <property type="entry name" value="Pyroglutamyl-peptidase 1"/>
    <property type="match status" value="1"/>
</dbReference>
<dbReference type="PIRSF" id="PIRSF015592">
    <property type="entry name" value="Prld-crbxl_pptds"/>
    <property type="match status" value="1"/>
</dbReference>
<dbReference type="EMBL" id="MW962797">
    <property type="protein sequence ID" value="QVD39563.1"/>
    <property type="molecule type" value="mRNA"/>
</dbReference>
<dbReference type="GO" id="GO:0005829">
    <property type="term" value="C:cytosol"/>
    <property type="evidence" value="ECO:0007669"/>
    <property type="project" value="InterPro"/>
</dbReference>
<dbReference type="PRINTS" id="PR00706">
    <property type="entry name" value="PYROGLUPTASE"/>
</dbReference>
<keyword evidence="4" id="KW-0378">Hydrolase</keyword>
<accession>A0A8E5JTP2</accession>
<sequence>MPGTIEECVVVTGFGPFQGHDINASWEAVKLLPELESEEQLGVKLIVMKLPVAYEDVVKMIPAIWTEHKPMLVIHVGVSGLADKITLEKVAHRSGYKKADIFGQLPAEGECCLGCSDEACSSLDVEQICCKLNESECGLTSSVSSNAGRYLCEFTYYSSLSIDNSRTLFIHVPDLNKPYSALELARGIKQIISIILNDIRGTDQTTNHM</sequence>
<evidence type="ECO:0000256" key="3">
    <source>
        <dbReference type="ARBA" id="ARBA00022670"/>
    </source>
</evidence>
<name>A0A8E5JTP2_SCHGR</name>